<evidence type="ECO:0000256" key="2">
    <source>
        <dbReference type="ARBA" id="ARBA00022723"/>
    </source>
</evidence>
<accession>A0A177C7A3</accession>
<dbReference type="GeneID" id="28768541"/>
<evidence type="ECO:0000313" key="7">
    <source>
        <dbReference type="Proteomes" id="UP000077069"/>
    </source>
</evidence>
<name>A0A177C7A3_9PLEO</name>
<dbReference type="PANTHER" id="PTHR33337">
    <property type="entry name" value="GFA DOMAIN-CONTAINING PROTEIN"/>
    <property type="match status" value="1"/>
</dbReference>
<dbReference type="RefSeq" id="XP_018032945.1">
    <property type="nucleotide sequence ID" value="XM_018185055.1"/>
</dbReference>
<dbReference type="GO" id="GO:0016846">
    <property type="term" value="F:carbon-sulfur lyase activity"/>
    <property type="evidence" value="ECO:0007669"/>
    <property type="project" value="InterPro"/>
</dbReference>
<keyword evidence="4" id="KW-0456">Lyase</keyword>
<dbReference type="Pfam" id="PF04828">
    <property type="entry name" value="GFA"/>
    <property type="match status" value="1"/>
</dbReference>
<evidence type="ECO:0000256" key="4">
    <source>
        <dbReference type="ARBA" id="ARBA00023239"/>
    </source>
</evidence>
<dbReference type="Proteomes" id="UP000077069">
    <property type="component" value="Unassembled WGS sequence"/>
</dbReference>
<dbReference type="PROSITE" id="PS51891">
    <property type="entry name" value="CENP_V_GFA"/>
    <property type="match status" value="1"/>
</dbReference>
<protein>
    <recommendedName>
        <fullName evidence="5">CENP-V/GFA domain-containing protein</fullName>
    </recommendedName>
</protein>
<evidence type="ECO:0000313" key="6">
    <source>
        <dbReference type="EMBL" id="OAG02580.1"/>
    </source>
</evidence>
<evidence type="ECO:0000259" key="5">
    <source>
        <dbReference type="PROSITE" id="PS51891"/>
    </source>
</evidence>
<dbReference type="GO" id="GO:0046872">
    <property type="term" value="F:metal ion binding"/>
    <property type="evidence" value="ECO:0007669"/>
    <property type="project" value="UniProtKB-KW"/>
</dbReference>
<dbReference type="SUPFAM" id="SSF51316">
    <property type="entry name" value="Mss4-like"/>
    <property type="match status" value="1"/>
</dbReference>
<dbReference type="OrthoDB" id="2212170at2759"/>
<proteinExistence type="inferred from homology"/>
<dbReference type="STRING" id="1460663.A0A177C7A3"/>
<dbReference type="InParanoid" id="A0A177C7A3"/>
<gene>
    <name evidence="6" type="ORF">CC84DRAFT_1261312</name>
</gene>
<evidence type="ECO:0000256" key="1">
    <source>
        <dbReference type="ARBA" id="ARBA00005495"/>
    </source>
</evidence>
<dbReference type="EMBL" id="KV441555">
    <property type="protein sequence ID" value="OAG02580.1"/>
    <property type="molecule type" value="Genomic_DNA"/>
</dbReference>
<reference evidence="6 7" key="1">
    <citation type="submission" date="2016-05" db="EMBL/GenBank/DDBJ databases">
        <title>Comparative analysis of secretome profiles of manganese(II)-oxidizing ascomycete fungi.</title>
        <authorList>
            <consortium name="DOE Joint Genome Institute"/>
            <person name="Zeiner C.A."/>
            <person name="Purvine S.O."/>
            <person name="Zink E.M."/>
            <person name="Wu S."/>
            <person name="Pasa-Tolic L."/>
            <person name="Chaput D.L."/>
            <person name="Haridas S."/>
            <person name="Grigoriev I.V."/>
            <person name="Santelli C.M."/>
            <person name="Hansel C.M."/>
        </authorList>
    </citation>
    <scope>NUCLEOTIDE SEQUENCE [LARGE SCALE GENOMIC DNA]</scope>
    <source>
        <strain evidence="6 7">AP3s5-JAC2a</strain>
    </source>
</reference>
<dbReference type="InterPro" id="IPR006913">
    <property type="entry name" value="CENP-V/GFA"/>
</dbReference>
<dbReference type="InterPro" id="IPR011057">
    <property type="entry name" value="Mss4-like_sf"/>
</dbReference>
<organism evidence="6 7">
    <name type="scientific">Paraphaeosphaeria sporulosa</name>
    <dbReference type="NCBI Taxonomy" id="1460663"/>
    <lineage>
        <taxon>Eukaryota</taxon>
        <taxon>Fungi</taxon>
        <taxon>Dikarya</taxon>
        <taxon>Ascomycota</taxon>
        <taxon>Pezizomycotina</taxon>
        <taxon>Dothideomycetes</taxon>
        <taxon>Pleosporomycetidae</taxon>
        <taxon>Pleosporales</taxon>
        <taxon>Massarineae</taxon>
        <taxon>Didymosphaeriaceae</taxon>
        <taxon>Paraphaeosphaeria</taxon>
    </lineage>
</organism>
<comment type="similarity">
    <text evidence="1">Belongs to the Gfa family.</text>
</comment>
<feature type="domain" description="CENP-V/GFA" evidence="5">
    <location>
        <begin position="29"/>
        <end position="139"/>
    </location>
</feature>
<sequence length="166" mass="18101">MSSTPETKPDSEVSESIQAPAAADTTIEAYGSCLCRAIIFTLTGAPLNTVLCHCSNCGHASGVGFMANSFYAADQLQIKSQPSSTLKTYIDTNTDSGAVLQRQFCGDCGSPLFTRNEKMEGFVVVCSGALEREMGREWKPAMELWCKGRRGWVPEIEGTKMFEEMF</sequence>
<dbReference type="AlphaFoldDB" id="A0A177C7A3"/>
<keyword evidence="7" id="KW-1185">Reference proteome</keyword>
<keyword evidence="2" id="KW-0479">Metal-binding</keyword>
<keyword evidence="3" id="KW-0862">Zinc</keyword>
<dbReference type="Gene3D" id="3.90.1590.10">
    <property type="entry name" value="glutathione-dependent formaldehyde- activating enzyme (gfa)"/>
    <property type="match status" value="1"/>
</dbReference>
<evidence type="ECO:0000256" key="3">
    <source>
        <dbReference type="ARBA" id="ARBA00022833"/>
    </source>
</evidence>
<dbReference type="PANTHER" id="PTHR33337:SF40">
    <property type="entry name" value="CENP-V_GFA DOMAIN-CONTAINING PROTEIN-RELATED"/>
    <property type="match status" value="1"/>
</dbReference>